<keyword evidence="2" id="KW-1185">Reference proteome</keyword>
<feature type="non-terminal residue" evidence="1">
    <location>
        <position position="165"/>
    </location>
</feature>
<evidence type="ECO:0000313" key="1">
    <source>
        <dbReference type="EMBL" id="GFT97234.1"/>
    </source>
</evidence>
<dbReference type="EMBL" id="BMAW01075489">
    <property type="protein sequence ID" value="GFT97234.1"/>
    <property type="molecule type" value="Genomic_DNA"/>
</dbReference>
<sequence>MRTLRGIVALAVAGGKGCLCQSTHSLQTYHAQPETRLPKAAKRCRHYRLQPPFLLTKSRQAQTLYSAHNCGSAGAVNQSRLHTHNLYFAAAKLAATVYAPPNAVPRAGTLRWQALAKARTRICCTKHAAKKRCAALKACAGSAAGKSASIAPRAQLLATLWLRVR</sequence>
<name>A0A8X6Q5V1_NEPPI</name>
<organism evidence="1 2">
    <name type="scientific">Nephila pilipes</name>
    <name type="common">Giant wood spider</name>
    <name type="synonym">Nephila maculata</name>
    <dbReference type="NCBI Taxonomy" id="299642"/>
    <lineage>
        <taxon>Eukaryota</taxon>
        <taxon>Metazoa</taxon>
        <taxon>Ecdysozoa</taxon>
        <taxon>Arthropoda</taxon>
        <taxon>Chelicerata</taxon>
        <taxon>Arachnida</taxon>
        <taxon>Araneae</taxon>
        <taxon>Araneomorphae</taxon>
        <taxon>Entelegynae</taxon>
        <taxon>Araneoidea</taxon>
        <taxon>Nephilidae</taxon>
        <taxon>Nephila</taxon>
    </lineage>
</organism>
<accession>A0A8X6Q5V1</accession>
<comment type="caution">
    <text evidence="1">The sequence shown here is derived from an EMBL/GenBank/DDBJ whole genome shotgun (WGS) entry which is preliminary data.</text>
</comment>
<proteinExistence type="predicted"/>
<dbReference type="AlphaFoldDB" id="A0A8X6Q5V1"/>
<protein>
    <submittedName>
        <fullName evidence="1">Uncharacterized protein</fullName>
    </submittedName>
</protein>
<dbReference type="Proteomes" id="UP000887013">
    <property type="component" value="Unassembled WGS sequence"/>
</dbReference>
<reference evidence="1" key="1">
    <citation type="submission" date="2020-08" db="EMBL/GenBank/DDBJ databases">
        <title>Multicomponent nature underlies the extraordinary mechanical properties of spider dragline silk.</title>
        <authorList>
            <person name="Kono N."/>
            <person name="Nakamura H."/>
            <person name="Mori M."/>
            <person name="Yoshida Y."/>
            <person name="Ohtoshi R."/>
            <person name="Malay A.D."/>
            <person name="Moran D.A.P."/>
            <person name="Tomita M."/>
            <person name="Numata K."/>
            <person name="Arakawa K."/>
        </authorList>
    </citation>
    <scope>NUCLEOTIDE SEQUENCE</scope>
</reference>
<gene>
    <name evidence="1" type="ORF">NPIL_117671</name>
</gene>
<evidence type="ECO:0000313" key="2">
    <source>
        <dbReference type="Proteomes" id="UP000887013"/>
    </source>
</evidence>